<comment type="caution">
    <text evidence="2">The sequence shown here is derived from an EMBL/GenBank/DDBJ whole genome shotgun (WGS) entry which is preliminary data.</text>
</comment>
<accession>A0AB36DL13</accession>
<dbReference type="Proteomes" id="UP001296581">
    <property type="component" value="Unassembled WGS sequence"/>
</dbReference>
<reference evidence="2" key="2">
    <citation type="submission" date="2020-02" db="EMBL/GenBank/DDBJ databases">
        <authorList>
            <person name="Littmann E."/>
            <person name="Sorbara M."/>
        </authorList>
    </citation>
    <scope>NUCLEOTIDE SEQUENCE</scope>
    <source>
        <strain evidence="2">MSK.11.9</strain>
    </source>
</reference>
<dbReference type="Pfam" id="PF21983">
    <property type="entry name" value="NikA-like"/>
    <property type="match status" value="1"/>
</dbReference>
<gene>
    <name evidence="2" type="ORF">G4981_13755</name>
</gene>
<feature type="region of interest" description="Disordered" evidence="1">
    <location>
        <begin position="1"/>
        <end position="22"/>
    </location>
</feature>
<evidence type="ECO:0000256" key="1">
    <source>
        <dbReference type="SAM" id="MobiDB-lite"/>
    </source>
</evidence>
<evidence type="ECO:0008006" key="4">
    <source>
        <dbReference type="Google" id="ProtNLM"/>
    </source>
</evidence>
<proteinExistence type="predicted"/>
<protein>
    <recommendedName>
        <fullName evidence="4">Mobilization protein</fullName>
    </recommendedName>
</protein>
<dbReference type="EMBL" id="JAAIRY010000032">
    <property type="protein sequence ID" value="NSI66322.1"/>
    <property type="molecule type" value="Genomic_DNA"/>
</dbReference>
<dbReference type="InterPro" id="IPR053842">
    <property type="entry name" value="NikA-like"/>
</dbReference>
<dbReference type="AlphaFoldDB" id="A0AB36DL13"/>
<reference evidence="2" key="1">
    <citation type="journal article" date="2020" name="Cell Host Microbe">
        <title>Functional and Genomic Variation between Human-Derived Isolates of Lachnospiraceae Reveals Inter- and Intra-Species Diversity.</title>
        <authorList>
            <person name="Sorbara M.T."/>
            <person name="Littmann E.R."/>
            <person name="Fontana E."/>
            <person name="Moody T.U."/>
            <person name="Kohout C.E."/>
            <person name="Gjonbalaj M."/>
            <person name="Eaton V."/>
            <person name="Seok R."/>
            <person name="Leiner I.M."/>
            <person name="Pamer E.G."/>
        </authorList>
    </citation>
    <scope>NUCLEOTIDE SEQUENCE</scope>
    <source>
        <strain evidence="2">MSK.11.9</strain>
    </source>
</reference>
<name>A0AB36DL13_MEDGN</name>
<sequence>MDKIYRRATQGSGTPKKKKVEKNRVRNTIMNFRVSPQEKELIDARIALTGLSRSEFFISSCLYQKILVKGNIKAFGEMKAKILELAEAIEKNSNLVELDPQMQKSLRIILEIINSIYGKE</sequence>
<dbReference type="RefSeq" id="WP_055169108.1">
    <property type="nucleotide sequence ID" value="NZ_CAXUME010000022.1"/>
</dbReference>
<evidence type="ECO:0000313" key="2">
    <source>
        <dbReference type="EMBL" id="NSI66322.1"/>
    </source>
</evidence>
<evidence type="ECO:0000313" key="3">
    <source>
        <dbReference type="Proteomes" id="UP001296581"/>
    </source>
</evidence>
<organism evidence="2 3">
    <name type="scientific">Mediterraneibacter gnavus</name>
    <name type="common">Ruminococcus gnavus</name>
    <dbReference type="NCBI Taxonomy" id="33038"/>
    <lineage>
        <taxon>Bacteria</taxon>
        <taxon>Bacillati</taxon>
        <taxon>Bacillota</taxon>
        <taxon>Clostridia</taxon>
        <taxon>Lachnospirales</taxon>
        <taxon>Lachnospiraceae</taxon>
        <taxon>Mediterraneibacter</taxon>
    </lineage>
</organism>